<accession>A0ACC1Q8Z8</accession>
<dbReference type="Proteomes" id="UP001144978">
    <property type="component" value="Unassembled WGS sequence"/>
</dbReference>
<reference evidence="1" key="1">
    <citation type="submission" date="2022-08" db="EMBL/GenBank/DDBJ databases">
        <title>Genome Sequence of Pycnoporus sanguineus.</title>
        <authorList>
            <person name="Buettner E."/>
        </authorList>
    </citation>
    <scope>NUCLEOTIDE SEQUENCE</scope>
    <source>
        <strain evidence="1">CG-C14</strain>
    </source>
</reference>
<protein>
    <submittedName>
        <fullName evidence="1">Uncharacterized protein</fullName>
    </submittedName>
</protein>
<keyword evidence="2" id="KW-1185">Reference proteome</keyword>
<name>A0ACC1Q8Z8_9APHY</name>
<comment type="caution">
    <text evidence="1">The sequence shown here is derived from an EMBL/GenBank/DDBJ whole genome shotgun (WGS) entry which is preliminary data.</text>
</comment>
<gene>
    <name evidence="1" type="ORF">NUW54_g496</name>
</gene>
<evidence type="ECO:0000313" key="2">
    <source>
        <dbReference type="Proteomes" id="UP001144978"/>
    </source>
</evidence>
<proteinExistence type="predicted"/>
<sequence length="303" mass="33122">MSTMSTANLSASLLSSIPNLSGNNYYDWKFAVSHVLHLIRALNVINGTKERPSTQEKAAEWDRLSKQGLTVIGLTLYDTQQDPSTSIHEYTSCILNTATRLRSIGVTLRDEDVADILIFNLHPDWSNVATSLFTVQGNLKIADVTSTLEDEESCRKLDPDPSLSALAASSYASAPTRSKTPLEQVTCYNCGKKGHYQQQCDQPKKLFRECAALTIAAESSFRELGSAWTIYTATAALATLLVGIDYQPVFSLPTYSMYGMCLQGTPPPPVICPSLSQPNMTSVPIPTTSRTFVLTLLSGRIQL</sequence>
<dbReference type="EMBL" id="JANSHE010000064">
    <property type="protein sequence ID" value="KAJ3017810.1"/>
    <property type="molecule type" value="Genomic_DNA"/>
</dbReference>
<organism evidence="1 2">
    <name type="scientific">Trametes sanguinea</name>
    <dbReference type="NCBI Taxonomy" id="158606"/>
    <lineage>
        <taxon>Eukaryota</taxon>
        <taxon>Fungi</taxon>
        <taxon>Dikarya</taxon>
        <taxon>Basidiomycota</taxon>
        <taxon>Agaricomycotina</taxon>
        <taxon>Agaricomycetes</taxon>
        <taxon>Polyporales</taxon>
        <taxon>Polyporaceae</taxon>
        <taxon>Trametes</taxon>
    </lineage>
</organism>
<evidence type="ECO:0000313" key="1">
    <source>
        <dbReference type="EMBL" id="KAJ3017810.1"/>
    </source>
</evidence>